<dbReference type="EMBL" id="CP060825">
    <property type="protein sequence ID" value="QNP62827.1"/>
    <property type="molecule type" value="Genomic_DNA"/>
</dbReference>
<name>A0A7H0HQL1_9ACTN</name>
<dbReference type="Proteomes" id="UP000516230">
    <property type="component" value="Chromosome"/>
</dbReference>
<evidence type="ECO:0000313" key="4">
    <source>
        <dbReference type="Proteomes" id="UP000516230"/>
    </source>
</evidence>
<feature type="transmembrane region" description="Helical" evidence="2">
    <location>
        <begin position="122"/>
        <end position="142"/>
    </location>
</feature>
<sequence length="217" mass="22736">MTAPLTPPHQPDRPSSSSGPPAPYPPAWTDDARLAKQAELRRDLRDSAVVLAAVTVLGVALGLLWLWLAPRVPLVSDGEAVFLKNSEGEEAIAADGTFVLIAVALGALSAAGAFLFRRRGGIPLVVALAVGGLLASLLGWGMGVWLGPDQDVAEHARQVGEGVTFDAYLQLRAKGALLAWPLAAMVVHLGLTALFAPRDPEPVPDPYTSPAWPPRAP</sequence>
<dbReference type="RefSeq" id="WP_187740003.1">
    <property type="nucleotide sequence ID" value="NZ_CP060825.1"/>
</dbReference>
<feature type="transmembrane region" description="Helical" evidence="2">
    <location>
        <begin position="177"/>
        <end position="196"/>
    </location>
</feature>
<feature type="region of interest" description="Disordered" evidence="1">
    <location>
        <begin position="1"/>
        <end position="26"/>
    </location>
</feature>
<evidence type="ECO:0000256" key="1">
    <source>
        <dbReference type="SAM" id="MobiDB-lite"/>
    </source>
</evidence>
<gene>
    <name evidence="3" type="ORF">IAG43_07660</name>
</gene>
<evidence type="ECO:0000256" key="2">
    <source>
        <dbReference type="SAM" id="Phobius"/>
    </source>
</evidence>
<dbReference type="KEGG" id="sgj:IAG43_07660"/>
<proteinExistence type="predicted"/>
<feature type="transmembrane region" description="Helical" evidence="2">
    <location>
        <begin position="48"/>
        <end position="68"/>
    </location>
</feature>
<feature type="transmembrane region" description="Helical" evidence="2">
    <location>
        <begin position="91"/>
        <end position="115"/>
    </location>
</feature>
<accession>A0A7H0HQL1</accession>
<keyword evidence="2" id="KW-0472">Membrane</keyword>
<keyword evidence="2" id="KW-1133">Transmembrane helix</keyword>
<reference evidence="3 4" key="1">
    <citation type="submission" date="2020-08" db="EMBL/GenBank/DDBJ databases">
        <title>A novel species.</title>
        <authorList>
            <person name="Gao J."/>
        </authorList>
    </citation>
    <scope>NUCLEOTIDE SEQUENCE [LARGE SCALE GENOMIC DNA]</scope>
    <source>
        <strain evidence="3 4">CRPJ-33</strain>
    </source>
</reference>
<protein>
    <submittedName>
        <fullName evidence="3">ABC transporter permease</fullName>
    </submittedName>
</protein>
<keyword evidence="4" id="KW-1185">Reference proteome</keyword>
<dbReference type="AlphaFoldDB" id="A0A7H0HQL1"/>
<evidence type="ECO:0000313" key="3">
    <source>
        <dbReference type="EMBL" id="QNP62827.1"/>
    </source>
</evidence>
<organism evidence="3 4">
    <name type="scientific">Streptomyces genisteinicus</name>
    <dbReference type="NCBI Taxonomy" id="2768068"/>
    <lineage>
        <taxon>Bacteria</taxon>
        <taxon>Bacillati</taxon>
        <taxon>Actinomycetota</taxon>
        <taxon>Actinomycetes</taxon>
        <taxon>Kitasatosporales</taxon>
        <taxon>Streptomycetaceae</taxon>
        <taxon>Streptomyces</taxon>
    </lineage>
</organism>
<keyword evidence="2" id="KW-0812">Transmembrane</keyword>